<dbReference type="KEGG" id="ahw:NCTC11636_00254"/>
<keyword evidence="5" id="KW-0012">Acyltransferase</keyword>
<dbReference type="Proteomes" id="UP000266895">
    <property type="component" value="Chromosome"/>
</dbReference>
<name>A0A3S4QZA1_9ACTO</name>
<dbReference type="GO" id="GO:0071555">
    <property type="term" value="P:cell wall organization"/>
    <property type="evidence" value="ECO:0007669"/>
    <property type="project" value="UniProtKB-KW"/>
</dbReference>
<dbReference type="RefSeq" id="WP_126381364.1">
    <property type="nucleotide sequence ID" value="NZ_LR134350.1"/>
</dbReference>
<dbReference type="InterPro" id="IPR050644">
    <property type="entry name" value="PG_Glycine_Bridge_Synth"/>
</dbReference>
<keyword evidence="2" id="KW-0808">Transferase</keyword>
<dbReference type="PROSITE" id="PS51191">
    <property type="entry name" value="FEMABX"/>
    <property type="match status" value="1"/>
</dbReference>
<dbReference type="InterPro" id="IPR038740">
    <property type="entry name" value="BioF2-like_GNAT_dom"/>
</dbReference>
<dbReference type="PANTHER" id="PTHR36174">
    <property type="entry name" value="LIPID II:GLYCINE GLYCYLTRANSFERASE"/>
    <property type="match status" value="1"/>
</dbReference>
<evidence type="ECO:0000256" key="4">
    <source>
        <dbReference type="ARBA" id="ARBA00022984"/>
    </source>
</evidence>
<dbReference type="OrthoDB" id="3185680at2"/>
<gene>
    <name evidence="9" type="ORF">NCTC11636_00254</name>
</gene>
<dbReference type="InterPro" id="IPR016181">
    <property type="entry name" value="Acyl_CoA_acyltransferase"/>
</dbReference>
<reference evidence="9 10" key="1">
    <citation type="submission" date="2018-12" db="EMBL/GenBank/DDBJ databases">
        <authorList>
            <consortium name="Pathogen Informatics"/>
        </authorList>
    </citation>
    <scope>NUCLEOTIDE SEQUENCE [LARGE SCALE GENOMIC DNA]</scope>
    <source>
        <strain evidence="9 10">NCTC11636</strain>
    </source>
</reference>
<sequence length="402" mass="44695">MSTENAERTAESTPESTADAAQAARPAGTMRRVDWETFRQIAARAGVTLPIEQTSAWDAFDAAMEAREPWGRVVYYGADSTPRALVALSRMEVRGLRYLWARHAPVWLGPAPDAVEEAELRELLVAGVRHHDRSIVFVRLHAAHRAEGLHELLQTMTYDRTVVIDLDRSDDEAVLASFKSRGRRDVRKALRNEELTYHDETERAEEVFDEFYDILTETGERDGFRAASKETYLTMLRSLGPRHARLYVARRKGGEALVWSLVTVWGDQALRYYAGSSAEGRRMRAADALVYKEACWLRAEGVRRYDLMGVDSERVPELAGVREFKNKFVTDGPVDVPGAWDVPVRPRLYAAMVAALDAKRQVQAGVGTVRQGLGRAAGALRPQDPQAPAGTGGEEEAGSGRS</sequence>
<dbReference type="GO" id="GO:0009252">
    <property type="term" value="P:peptidoglycan biosynthetic process"/>
    <property type="evidence" value="ECO:0007669"/>
    <property type="project" value="UniProtKB-KW"/>
</dbReference>
<evidence type="ECO:0000256" key="5">
    <source>
        <dbReference type="ARBA" id="ARBA00023315"/>
    </source>
</evidence>
<keyword evidence="3" id="KW-0133">Cell shape</keyword>
<evidence type="ECO:0000259" key="8">
    <source>
        <dbReference type="Pfam" id="PF13480"/>
    </source>
</evidence>
<proteinExistence type="inferred from homology"/>
<feature type="compositionally biased region" description="Basic and acidic residues" evidence="7">
    <location>
        <begin position="1"/>
        <end position="10"/>
    </location>
</feature>
<dbReference type="GO" id="GO:0008360">
    <property type="term" value="P:regulation of cell shape"/>
    <property type="evidence" value="ECO:0007669"/>
    <property type="project" value="UniProtKB-KW"/>
</dbReference>
<dbReference type="InterPro" id="IPR003447">
    <property type="entry name" value="FEMABX"/>
</dbReference>
<feature type="region of interest" description="Disordered" evidence="7">
    <location>
        <begin position="1"/>
        <end position="28"/>
    </location>
</feature>
<dbReference type="AlphaFoldDB" id="A0A3S4QZA1"/>
<keyword evidence="4" id="KW-0573">Peptidoglycan synthesis</keyword>
<protein>
    <submittedName>
        <fullName evidence="9">Uncharacterized protein involved in methicillin resistance</fullName>
    </submittedName>
</protein>
<evidence type="ECO:0000256" key="2">
    <source>
        <dbReference type="ARBA" id="ARBA00022679"/>
    </source>
</evidence>
<keyword evidence="10" id="KW-1185">Reference proteome</keyword>
<accession>A0A3S4QZA1</accession>
<evidence type="ECO:0000313" key="10">
    <source>
        <dbReference type="Proteomes" id="UP000266895"/>
    </source>
</evidence>
<keyword evidence="6" id="KW-0961">Cell wall biogenesis/degradation</keyword>
<dbReference type="GO" id="GO:0016755">
    <property type="term" value="F:aminoacyltransferase activity"/>
    <property type="evidence" value="ECO:0007669"/>
    <property type="project" value="InterPro"/>
</dbReference>
<evidence type="ECO:0000256" key="6">
    <source>
        <dbReference type="ARBA" id="ARBA00023316"/>
    </source>
</evidence>
<dbReference type="Pfam" id="PF13480">
    <property type="entry name" value="Acetyltransf_6"/>
    <property type="match status" value="1"/>
</dbReference>
<evidence type="ECO:0000313" key="9">
    <source>
        <dbReference type="EMBL" id="VEG25886.1"/>
    </source>
</evidence>
<feature type="domain" description="BioF2-like acetyltransferase" evidence="8">
    <location>
        <begin position="178"/>
        <end position="311"/>
    </location>
</feature>
<dbReference type="PANTHER" id="PTHR36174:SF1">
    <property type="entry name" value="LIPID II:GLYCINE GLYCYLTRANSFERASE"/>
    <property type="match status" value="1"/>
</dbReference>
<organism evidence="9 10">
    <name type="scientific">Actinomyces howellii</name>
    <dbReference type="NCBI Taxonomy" id="52771"/>
    <lineage>
        <taxon>Bacteria</taxon>
        <taxon>Bacillati</taxon>
        <taxon>Actinomycetota</taxon>
        <taxon>Actinomycetes</taxon>
        <taxon>Actinomycetales</taxon>
        <taxon>Actinomycetaceae</taxon>
        <taxon>Actinomyces</taxon>
    </lineage>
</organism>
<dbReference type="Gene3D" id="3.40.630.30">
    <property type="match status" value="1"/>
</dbReference>
<evidence type="ECO:0000256" key="1">
    <source>
        <dbReference type="ARBA" id="ARBA00009943"/>
    </source>
</evidence>
<evidence type="ECO:0000256" key="3">
    <source>
        <dbReference type="ARBA" id="ARBA00022960"/>
    </source>
</evidence>
<dbReference type="EMBL" id="LR134350">
    <property type="protein sequence ID" value="VEG25886.1"/>
    <property type="molecule type" value="Genomic_DNA"/>
</dbReference>
<dbReference type="SUPFAM" id="SSF55729">
    <property type="entry name" value="Acyl-CoA N-acyltransferases (Nat)"/>
    <property type="match status" value="1"/>
</dbReference>
<comment type="similarity">
    <text evidence="1">Belongs to the FemABX family.</text>
</comment>
<evidence type="ECO:0000256" key="7">
    <source>
        <dbReference type="SAM" id="MobiDB-lite"/>
    </source>
</evidence>
<feature type="region of interest" description="Disordered" evidence="7">
    <location>
        <begin position="375"/>
        <end position="402"/>
    </location>
</feature>
<feature type="compositionally biased region" description="Acidic residues" evidence="7">
    <location>
        <begin position="393"/>
        <end position="402"/>
    </location>
</feature>